<dbReference type="PANTHER" id="PTHR30346:SF29">
    <property type="entry name" value="LYSR SUBSTRATE-BINDING"/>
    <property type="match status" value="1"/>
</dbReference>
<organism evidence="6 7">
    <name type="scientific">Prauserella muralis</name>
    <dbReference type="NCBI Taxonomy" id="588067"/>
    <lineage>
        <taxon>Bacteria</taxon>
        <taxon>Bacillati</taxon>
        <taxon>Actinomycetota</taxon>
        <taxon>Actinomycetes</taxon>
        <taxon>Pseudonocardiales</taxon>
        <taxon>Pseudonocardiaceae</taxon>
        <taxon>Prauserella</taxon>
    </lineage>
</organism>
<evidence type="ECO:0000259" key="5">
    <source>
        <dbReference type="Pfam" id="PF03466"/>
    </source>
</evidence>
<protein>
    <recommendedName>
        <fullName evidence="5">LysR substrate-binding domain-containing protein</fullName>
    </recommendedName>
</protein>
<sequence>MPEPHTRVPLRKALSPGLLTAVARGRLDVAVVTAPATAPPPGVDLVPLADDLLFVAMPPDHPLAGRPGVGEAMPRGERWIASSDKPGSGLLGAWAESPGRPDIAFVARDWVAKLGLVAAGLGVTVVPGLAVPALPADIAIVPMDHPAASRPVAVARPRDRGDGPVGRAFVAALRESAADLAAEVLRRQRQPH</sequence>
<dbReference type="InterPro" id="IPR005119">
    <property type="entry name" value="LysR_subst-bd"/>
</dbReference>
<dbReference type="AlphaFoldDB" id="A0A2V4B144"/>
<dbReference type="Gene3D" id="3.40.190.10">
    <property type="entry name" value="Periplasmic binding protein-like II"/>
    <property type="match status" value="2"/>
</dbReference>
<dbReference type="Proteomes" id="UP000249915">
    <property type="component" value="Unassembled WGS sequence"/>
</dbReference>
<feature type="domain" description="LysR substrate-binding" evidence="5">
    <location>
        <begin position="4"/>
        <end position="177"/>
    </location>
</feature>
<dbReference type="OrthoDB" id="3286335at2"/>
<dbReference type="Pfam" id="PF03466">
    <property type="entry name" value="LysR_substrate"/>
    <property type="match status" value="1"/>
</dbReference>
<keyword evidence="2" id="KW-0805">Transcription regulation</keyword>
<comment type="caution">
    <text evidence="6">The sequence shown here is derived from an EMBL/GenBank/DDBJ whole genome shotgun (WGS) entry which is preliminary data.</text>
</comment>
<accession>A0A2V4B144</accession>
<dbReference type="GO" id="GO:0003700">
    <property type="term" value="F:DNA-binding transcription factor activity"/>
    <property type="evidence" value="ECO:0007669"/>
    <property type="project" value="TreeGrafter"/>
</dbReference>
<evidence type="ECO:0000256" key="4">
    <source>
        <dbReference type="ARBA" id="ARBA00023163"/>
    </source>
</evidence>
<dbReference type="SUPFAM" id="SSF53850">
    <property type="entry name" value="Periplasmic binding protein-like II"/>
    <property type="match status" value="1"/>
</dbReference>
<evidence type="ECO:0000256" key="3">
    <source>
        <dbReference type="ARBA" id="ARBA00023125"/>
    </source>
</evidence>
<gene>
    <name evidence="6" type="ORF">BAY60_16350</name>
</gene>
<keyword evidence="3" id="KW-0238">DNA-binding</keyword>
<dbReference type="EMBL" id="MASW01000002">
    <property type="protein sequence ID" value="PXY27924.1"/>
    <property type="molecule type" value="Genomic_DNA"/>
</dbReference>
<evidence type="ECO:0000256" key="2">
    <source>
        <dbReference type="ARBA" id="ARBA00023015"/>
    </source>
</evidence>
<dbReference type="GO" id="GO:0003677">
    <property type="term" value="F:DNA binding"/>
    <property type="evidence" value="ECO:0007669"/>
    <property type="project" value="UniProtKB-KW"/>
</dbReference>
<evidence type="ECO:0000256" key="1">
    <source>
        <dbReference type="ARBA" id="ARBA00009437"/>
    </source>
</evidence>
<dbReference type="PANTHER" id="PTHR30346">
    <property type="entry name" value="TRANSCRIPTIONAL DUAL REGULATOR HCAR-RELATED"/>
    <property type="match status" value="1"/>
</dbReference>
<dbReference type="RefSeq" id="WP_112281942.1">
    <property type="nucleotide sequence ID" value="NZ_VIVS01000002.1"/>
</dbReference>
<dbReference type="GO" id="GO:0032993">
    <property type="term" value="C:protein-DNA complex"/>
    <property type="evidence" value="ECO:0007669"/>
    <property type="project" value="TreeGrafter"/>
</dbReference>
<reference evidence="6 7" key="1">
    <citation type="submission" date="2016-07" db="EMBL/GenBank/DDBJ databases">
        <title>Draft genome sequence of Prauserella muralis DSM 45305, isolated from a mould-covered wall in an indoor environment.</title>
        <authorList>
            <person name="Ruckert C."/>
            <person name="Albersmeier A."/>
            <person name="Jiang C.-L."/>
            <person name="Jiang Y."/>
            <person name="Kalinowski J."/>
            <person name="Schneider O."/>
            <person name="Winkler A."/>
            <person name="Zotchev S.B."/>
        </authorList>
    </citation>
    <scope>NUCLEOTIDE SEQUENCE [LARGE SCALE GENOMIC DNA]</scope>
    <source>
        <strain evidence="6 7">DSM 45305</strain>
    </source>
</reference>
<proteinExistence type="inferred from homology"/>
<comment type="similarity">
    <text evidence="1">Belongs to the LysR transcriptional regulatory family.</text>
</comment>
<name>A0A2V4B144_9PSEU</name>
<keyword evidence="4" id="KW-0804">Transcription</keyword>
<keyword evidence="7" id="KW-1185">Reference proteome</keyword>
<evidence type="ECO:0000313" key="6">
    <source>
        <dbReference type="EMBL" id="PXY27924.1"/>
    </source>
</evidence>
<evidence type="ECO:0000313" key="7">
    <source>
        <dbReference type="Proteomes" id="UP000249915"/>
    </source>
</evidence>